<dbReference type="BioCyc" id="SGLO343509:SGP1_RS23205-MONOMER"/>
<feature type="domain" description="HTH cro/C1-type" evidence="1">
    <location>
        <begin position="33"/>
        <end position="73"/>
    </location>
</feature>
<dbReference type="InterPro" id="IPR010982">
    <property type="entry name" value="Lambda_DNA-bd_dom_sf"/>
</dbReference>
<dbReference type="Pfam" id="PF01381">
    <property type="entry name" value="HTH_3"/>
    <property type="match status" value="1"/>
</dbReference>
<dbReference type="OrthoDB" id="7067028at2"/>
<reference evidence="2 3" key="1">
    <citation type="submission" date="2015-05" db="EMBL/GenBank/DDBJ databases">
        <authorList>
            <person name="Goodhead I."/>
        </authorList>
    </citation>
    <scope>NUCLEOTIDE SEQUENCE [LARGE SCALE GENOMIC DNA]</scope>
    <source>
        <strain evidence="3">morsitans</strain>
    </source>
</reference>
<dbReference type="Proteomes" id="UP000245838">
    <property type="component" value="Chromosome sggmmb4_Chromosome"/>
</dbReference>
<dbReference type="SUPFAM" id="SSF47413">
    <property type="entry name" value="lambda repressor-like DNA-binding domains"/>
    <property type="match status" value="1"/>
</dbReference>
<dbReference type="RefSeq" id="WP_050747367.1">
    <property type="nucleotide sequence ID" value="NC_007712.1"/>
</dbReference>
<dbReference type="EMBL" id="LN854557">
    <property type="protein sequence ID" value="CRL43975.1"/>
    <property type="molecule type" value="Genomic_DNA"/>
</dbReference>
<dbReference type="Gene3D" id="1.10.260.40">
    <property type="entry name" value="lambda repressor-like DNA-binding domains"/>
    <property type="match status" value="1"/>
</dbReference>
<dbReference type="CDD" id="cd00093">
    <property type="entry name" value="HTH_XRE"/>
    <property type="match status" value="1"/>
</dbReference>
<dbReference type="InterPro" id="IPR001387">
    <property type="entry name" value="Cro/C1-type_HTH"/>
</dbReference>
<gene>
    <name evidence="2" type="ORF">SGGMMB4_00769</name>
</gene>
<evidence type="ECO:0000313" key="3">
    <source>
        <dbReference type="Proteomes" id="UP000245838"/>
    </source>
</evidence>
<sequence>MSKNKNYSFDDIEKVLFRENLQKSMIGETNSSFARKCGVSETMIRKYLNGDAFPRATTISKISEVTGKSIAWLLGEQSCDEVRISNKNVEEEQCDKELNLLINLFKYLSGDRKIKVLQQVMHEVSSQLTKHEAEQAPGVSPRVMNIALQISNLPRDKQKNILQEYGIHEHESGMTLSTLENKEAS</sequence>
<proteinExistence type="predicted"/>
<protein>
    <submittedName>
        <fullName evidence="2">Helix-turn-helix</fullName>
    </submittedName>
</protein>
<dbReference type="SMART" id="SM00530">
    <property type="entry name" value="HTH_XRE"/>
    <property type="match status" value="1"/>
</dbReference>
<evidence type="ECO:0000313" key="2">
    <source>
        <dbReference type="EMBL" id="CRL43975.1"/>
    </source>
</evidence>
<name>A0A193QGD5_SODGM</name>
<evidence type="ECO:0000259" key="1">
    <source>
        <dbReference type="PROSITE" id="PS50943"/>
    </source>
</evidence>
<dbReference type="GO" id="GO:0003677">
    <property type="term" value="F:DNA binding"/>
    <property type="evidence" value="ECO:0007669"/>
    <property type="project" value="InterPro"/>
</dbReference>
<organism evidence="2 3">
    <name type="scientific">Sodalis glossinidius (strain morsitans)</name>
    <dbReference type="NCBI Taxonomy" id="343509"/>
    <lineage>
        <taxon>Bacteria</taxon>
        <taxon>Pseudomonadati</taxon>
        <taxon>Pseudomonadota</taxon>
        <taxon>Gammaproteobacteria</taxon>
        <taxon>Enterobacterales</taxon>
        <taxon>Bruguierivoracaceae</taxon>
        <taxon>Sodalis</taxon>
    </lineage>
</organism>
<dbReference type="PROSITE" id="PS50943">
    <property type="entry name" value="HTH_CROC1"/>
    <property type="match status" value="1"/>
</dbReference>
<accession>A0A193QGD5</accession>
<dbReference type="AlphaFoldDB" id="A0A193QGD5"/>